<protein>
    <submittedName>
        <fullName evidence="1">Uncharacterized protein</fullName>
    </submittedName>
</protein>
<dbReference type="Proteomes" id="UP000324758">
    <property type="component" value="Unassembled WGS sequence"/>
</dbReference>
<proteinExistence type="predicted"/>
<dbReference type="RefSeq" id="WP_187437274.1">
    <property type="nucleotide sequence ID" value="NZ_VSSS01000051.1"/>
</dbReference>
<dbReference type="AlphaFoldDB" id="A0A5D3KA44"/>
<evidence type="ECO:0000313" key="2">
    <source>
        <dbReference type="Proteomes" id="UP000324758"/>
    </source>
</evidence>
<sequence length="74" mass="7826">MAAATCLKCEGHAFERGRIMPLGEQHAVSVLQCADCGAVVGILETQSSIESLHKQVASIDAGIMRIVKAMQDLS</sequence>
<dbReference type="EMBL" id="VSSS01000051">
    <property type="protein sequence ID" value="TYL90619.1"/>
    <property type="molecule type" value="Genomic_DNA"/>
</dbReference>
<evidence type="ECO:0000313" key="1">
    <source>
        <dbReference type="EMBL" id="TYL90619.1"/>
    </source>
</evidence>
<organism evidence="1 2">
    <name type="scientific">Bradyrhizobium rifense</name>
    <dbReference type="NCBI Taxonomy" id="515499"/>
    <lineage>
        <taxon>Bacteria</taxon>
        <taxon>Pseudomonadati</taxon>
        <taxon>Pseudomonadota</taxon>
        <taxon>Alphaproteobacteria</taxon>
        <taxon>Hyphomicrobiales</taxon>
        <taxon>Nitrobacteraceae</taxon>
        <taxon>Bradyrhizobium</taxon>
    </lineage>
</organism>
<keyword evidence="2" id="KW-1185">Reference proteome</keyword>
<accession>A0A5D3KA44</accession>
<comment type="caution">
    <text evidence="1">The sequence shown here is derived from an EMBL/GenBank/DDBJ whole genome shotgun (WGS) entry which is preliminary data.</text>
</comment>
<name>A0A5D3KA44_9BRAD</name>
<reference evidence="1 2" key="1">
    <citation type="submission" date="2019-08" db="EMBL/GenBank/DDBJ databases">
        <title>Bradyrhizobium hipponensis sp. nov., a rhizobium isolated from a Lupinus angustifolius root nodule in Tunisia.</title>
        <authorList>
            <person name="Off K."/>
            <person name="Rejili M."/>
            <person name="Mars M."/>
            <person name="Brachmann A."/>
            <person name="Marin M."/>
        </authorList>
    </citation>
    <scope>NUCLEOTIDE SEQUENCE [LARGE SCALE GENOMIC DNA]</scope>
    <source>
        <strain evidence="1 2">CTAW71</strain>
    </source>
</reference>
<gene>
    <name evidence="1" type="ORF">FXB40_31460</name>
</gene>